<gene>
    <name evidence="8" type="ORF">H7995_07680</name>
</gene>
<dbReference type="Gene3D" id="2.40.50.140">
    <property type="entry name" value="Nucleic acid-binding proteins"/>
    <property type="match status" value="1"/>
</dbReference>
<organism evidence="8 9">
    <name type="scientific">Pseudomonas kielensis</name>
    <dbReference type="NCBI Taxonomy" id="2762577"/>
    <lineage>
        <taxon>Bacteria</taxon>
        <taxon>Pseudomonadati</taxon>
        <taxon>Pseudomonadota</taxon>
        <taxon>Gammaproteobacteria</taxon>
        <taxon>Pseudomonadales</taxon>
        <taxon>Pseudomonadaceae</taxon>
        <taxon>Pseudomonas</taxon>
    </lineage>
</organism>
<dbReference type="GO" id="GO:0016020">
    <property type="term" value="C:membrane"/>
    <property type="evidence" value="ECO:0007669"/>
    <property type="project" value="UniProtKB-SubCell"/>
</dbReference>
<dbReference type="EMBL" id="JACMYG010000006">
    <property type="protein sequence ID" value="MBC2689677.1"/>
    <property type="molecule type" value="Genomic_DNA"/>
</dbReference>
<sequence>MLLATNPFAVWLMMFGIAFLVAEALLPNYGVIGLGGILMFVIGAVMLGNNDVPTPLLVGLALVSALLLLTLLIHALKTRPRHTISGDTELFGSITQVLALQPGSVYHGWVHLQGERWQVRSTTPLQPGQRVQVVARKGLMLEVAATDAAPQGE</sequence>
<dbReference type="Proteomes" id="UP000526003">
    <property type="component" value="Unassembled WGS sequence"/>
</dbReference>
<dbReference type="GO" id="GO:0006508">
    <property type="term" value="P:proteolysis"/>
    <property type="evidence" value="ECO:0007669"/>
    <property type="project" value="UniProtKB-KW"/>
</dbReference>
<feature type="domain" description="NfeD integral membrane" evidence="7">
    <location>
        <begin position="3"/>
        <end position="73"/>
    </location>
</feature>
<feature type="domain" description="NfeD-like C-terminal" evidence="6">
    <location>
        <begin position="90"/>
        <end position="143"/>
    </location>
</feature>
<comment type="subcellular location">
    <subcellularLocation>
        <location evidence="1">Membrane</location>
        <topology evidence="1">Multi-pass membrane protein</topology>
    </subcellularLocation>
</comment>
<evidence type="ECO:0000256" key="5">
    <source>
        <dbReference type="SAM" id="Phobius"/>
    </source>
</evidence>
<dbReference type="AlphaFoldDB" id="A0A7X1KWX1"/>
<evidence type="ECO:0000313" key="8">
    <source>
        <dbReference type="EMBL" id="MBC2689677.1"/>
    </source>
</evidence>
<proteinExistence type="predicted"/>
<dbReference type="InterPro" id="IPR012340">
    <property type="entry name" value="NA-bd_OB-fold"/>
</dbReference>
<dbReference type="Pfam" id="PF01957">
    <property type="entry name" value="NfeD"/>
    <property type="match status" value="1"/>
</dbReference>
<dbReference type="PANTHER" id="PTHR33507:SF4">
    <property type="entry name" value="NODULATION COMPETITIVENESS PROTEIN NFED"/>
    <property type="match status" value="1"/>
</dbReference>
<dbReference type="InterPro" id="IPR056739">
    <property type="entry name" value="NfeD_membrane"/>
</dbReference>
<keyword evidence="9" id="KW-1185">Reference proteome</keyword>
<feature type="transmembrane region" description="Helical" evidence="5">
    <location>
        <begin position="6"/>
        <end position="22"/>
    </location>
</feature>
<dbReference type="PANTHER" id="PTHR33507">
    <property type="entry name" value="INNER MEMBRANE PROTEIN YBBJ"/>
    <property type="match status" value="1"/>
</dbReference>
<keyword evidence="2 5" id="KW-0812">Transmembrane</keyword>
<accession>A0A7X1KWX1</accession>
<dbReference type="InterPro" id="IPR052165">
    <property type="entry name" value="Membrane_assoc_protease"/>
</dbReference>
<evidence type="ECO:0000259" key="7">
    <source>
        <dbReference type="Pfam" id="PF24961"/>
    </source>
</evidence>
<dbReference type="InterPro" id="IPR002810">
    <property type="entry name" value="NfeD-like_C"/>
</dbReference>
<feature type="transmembrane region" description="Helical" evidence="5">
    <location>
        <begin position="29"/>
        <end position="48"/>
    </location>
</feature>
<evidence type="ECO:0000256" key="2">
    <source>
        <dbReference type="ARBA" id="ARBA00022692"/>
    </source>
</evidence>
<keyword evidence="8" id="KW-0645">Protease</keyword>
<evidence type="ECO:0000256" key="3">
    <source>
        <dbReference type="ARBA" id="ARBA00022989"/>
    </source>
</evidence>
<feature type="transmembrane region" description="Helical" evidence="5">
    <location>
        <begin position="54"/>
        <end position="76"/>
    </location>
</feature>
<evidence type="ECO:0000256" key="1">
    <source>
        <dbReference type="ARBA" id="ARBA00004141"/>
    </source>
</evidence>
<keyword evidence="4 5" id="KW-0472">Membrane</keyword>
<reference evidence="8 9" key="1">
    <citation type="submission" date="2020-08" db="EMBL/GenBank/DDBJ databases">
        <title>Pseudomonas sp. nov.</title>
        <authorList>
            <person name="Gieschler S."/>
            <person name="Fiedler G."/>
            <person name="Brinks E."/>
            <person name="Boehnlein C."/>
            <person name="Franz C.M.A.P."/>
            <person name="Kabisch J."/>
        </authorList>
    </citation>
    <scope>NUCLEOTIDE SEQUENCE [LARGE SCALE GENOMIC DNA]</scope>
    <source>
        <strain evidence="8 9">MBT-1</strain>
    </source>
</reference>
<dbReference type="GO" id="GO:0008233">
    <property type="term" value="F:peptidase activity"/>
    <property type="evidence" value="ECO:0007669"/>
    <property type="project" value="UniProtKB-KW"/>
</dbReference>
<comment type="caution">
    <text evidence="8">The sequence shown here is derived from an EMBL/GenBank/DDBJ whole genome shotgun (WGS) entry which is preliminary data.</text>
</comment>
<keyword evidence="3 5" id="KW-1133">Transmembrane helix</keyword>
<keyword evidence="8" id="KW-0378">Hydrolase</keyword>
<evidence type="ECO:0000256" key="4">
    <source>
        <dbReference type="ARBA" id="ARBA00023136"/>
    </source>
</evidence>
<evidence type="ECO:0000259" key="6">
    <source>
        <dbReference type="Pfam" id="PF01957"/>
    </source>
</evidence>
<evidence type="ECO:0000313" key="9">
    <source>
        <dbReference type="Proteomes" id="UP000526003"/>
    </source>
</evidence>
<protein>
    <submittedName>
        <fullName evidence="8">Serine protease</fullName>
    </submittedName>
</protein>
<dbReference type="Pfam" id="PF24961">
    <property type="entry name" value="NfeD_membrane"/>
    <property type="match status" value="1"/>
</dbReference>
<name>A0A7X1KWX1_9PSED</name>
<dbReference type="SUPFAM" id="SSF141322">
    <property type="entry name" value="NfeD domain-like"/>
    <property type="match status" value="1"/>
</dbReference>